<evidence type="ECO:0000256" key="1">
    <source>
        <dbReference type="ARBA" id="ARBA00022842"/>
    </source>
</evidence>
<proteinExistence type="predicted"/>
<sequence>MCQISRDTNDETPLQSRLNKLTSSIGKVGLAVAFLVLVVLLVRYFTGHTTDENGNREFKGSKTKSDDIINAVVGIVAAAVTLLSLQFQKDYHWL</sequence>
<dbReference type="Proteomes" id="UP000828251">
    <property type="component" value="Unassembled WGS sequence"/>
</dbReference>
<evidence type="ECO:0000313" key="3">
    <source>
        <dbReference type="EMBL" id="KAH1089354.1"/>
    </source>
</evidence>
<keyword evidence="2" id="KW-1133">Transmembrane helix</keyword>
<organism evidence="3 4">
    <name type="scientific">Gossypium stocksii</name>
    <dbReference type="NCBI Taxonomy" id="47602"/>
    <lineage>
        <taxon>Eukaryota</taxon>
        <taxon>Viridiplantae</taxon>
        <taxon>Streptophyta</taxon>
        <taxon>Embryophyta</taxon>
        <taxon>Tracheophyta</taxon>
        <taxon>Spermatophyta</taxon>
        <taxon>Magnoliopsida</taxon>
        <taxon>eudicotyledons</taxon>
        <taxon>Gunneridae</taxon>
        <taxon>Pentapetalae</taxon>
        <taxon>rosids</taxon>
        <taxon>malvids</taxon>
        <taxon>Malvales</taxon>
        <taxon>Malvaceae</taxon>
        <taxon>Malvoideae</taxon>
        <taxon>Gossypium</taxon>
    </lineage>
</organism>
<keyword evidence="4" id="KW-1185">Reference proteome</keyword>
<keyword evidence="2" id="KW-0472">Membrane</keyword>
<dbReference type="GO" id="GO:0005886">
    <property type="term" value="C:plasma membrane"/>
    <property type="evidence" value="ECO:0007669"/>
    <property type="project" value="TreeGrafter"/>
</dbReference>
<gene>
    <name evidence="3" type="ORF">J1N35_016611</name>
</gene>
<evidence type="ECO:0000313" key="4">
    <source>
        <dbReference type="Proteomes" id="UP000828251"/>
    </source>
</evidence>
<comment type="caution">
    <text evidence="3">The sequence shown here is derived from an EMBL/GenBank/DDBJ whole genome shotgun (WGS) entry which is preliminary data.</text>
</comment>
<dbReference type="PANTHER" id="PTHR24093:SF434">
    <property type="entry name" value="CALCIUM-TRANSPORTING ATPASE 13, PLASMA MEMBRANE-TYPE-RELATED"/>
    <property type="match status" value="1"/>
</dbReference>
<accession>A0A9D3VKT0</accession>
<dbReference type="AlphaFoldDB" id="A0A9D3VKT0"/>
<keyword evidence="1" id="KW-0460">Magnesium</keyword>
<feature type="transmembrane region" description="Helical" evidence="2">
    <location>
        <begin position="67"/>
        <end position="87"/>
    </location>
</feature>
<evidence type="ECO:0000256" key="2">
    <source>
        <dbReference type="SAM" id="Phobius"/>
    </source>
</evidence>
<reference evidence="3 4" key="1">
    <citation type="journal article" date="2021" name="Plant Biotechnol. J.">
        <title>Multi-omics assisted identification of the key and species-specific regulatory components of drought-tolerant mechanisms in Gossypium stocksii.</title>
        <authorList>
            <person name="Yu D."/>
            <person name="Ke L."/>
            <person name="Zhang D."/>
            <person name="Wu Y."/>
            <person name="Sun Y."/>
            <person name="Mei J."/>
            <person name="Sun J."/>
            <person name="Sun Y."/>
        </authorList>
    </citation>
    <scope>NUCLEOTIDE SEQUENCE [LARGE SCALE GENOMIC DNA]</scope>
    <source>
        <strain evidence="4">cv. E1</strain>
        <tissue evidence="3">Leaf</tissue>
    </source>
</reference>
<dbReference type="Gene3D" id="1.20.1110.10">
    <property type="entry name" value="Calcium-transporting ATPase, transmembrane domain"/>
    <property type="match status" value="1"/>
</dbReference>
<keyword evidence="2" id="KW-0812">Transmembrane</keyword>
<dbReference type="SUPFAM" id="SSF81665">
    <property type="entry name" value="Calcium ATPase, transmembrane domain M"/>
    <property type="match status" value="1"/>
</dbReference>
<dbReference type="EMBL" id="JAIQCV010000006">
    <property type="protein sequence ID" value="KAH1089354.1"/>
    <property type="molecule type" value="Genomic_DNA"/>
</dbReference>
<protein>
    <submittedName>
        <fullName evidence="3">Uncharacterized protein</fullName>
    </submittedName>
</protein>
<dbReference type="InterPro" id="IPR023298">
    <property type="entry name" value="ATPase_P-typ_TM_dom_sf"/>
</dbReference>
<dbReference type="PANTHER" id="PTHR24093">
    <property type="entry name" value="CATION TRANSPORTING ATPASE"/>
    <property type="match status" value="1"/>
</dbReference>
<feature type="transmembrane region" description="Helical" evidence="2">
    <location>
        <begin position="28"/>
        <end position="46"/>
    </location>
</feature>
<name>A0A9D3VKT0_9ROSI</name>
<dbReference type="GO" id="GO:0005388">
    <property type="term" value="F:P-type calcium transporter activity"/>
    <property type="evidence" value="ECO:0007669"/>
    <property type="project" value="TreeGrafter"/>
</dbReference>